<evidence type="ECO:0000313" key="2">
    <source>
        <dbReference type="Proteomes" id="UP000594638"/>
    </source>
</evidence>
<keyword evidence="2" id="KW-1185">Reference proteome</keyword>
<dbReference type="Proteomes" id="UP000594638">
    <property type="component" value="Unassembled WGS sequence"/>
</dbReference>
<protein>
    <submittedName>
        <fullName evidence="1">Uncharacterized protein</fullName>
    </submittedName>
</protein>
<evidence type="ECO:0000313" key="1">
    <source>
        <dbReference type="EMBL" id="CAA2960391.1"/>
    </source>
</evidence>
<dbReference type="Gramene" id="OE9A094678T1">
    <property type="protein sequence ID" value="OE9A094678C1"/>
    <property type="gene ID" value="OE9A094678"/>
</dbReference>
<comment type="caution">
    <text evidence="1">The sequence shown here is derived from an EMBL/GenBank/DDBJ whole genome shotgun (WGS) entry which is preliminary data.</text>
</comment>
<dbReference type="EMBL" id="CACTIH010000396">
    <property type="protein sequence ID" value="CAA2960391.1"/>
    <property type="molecule type" value="Genomic_DNA"/>
</dbReference>
<accession>A0A8S0Q4Z5</accession>
<proteinExistence type="predicted"/>
<gene>
    <name evidence="1" type="ORF">OLEA9_A094678</name>
</gene>
<organism evidence="1 2">
    <name type="scientific">Olea europaea subsp. europaea</name>
    <dbReference type="NCBI Taxonomy" id="158383"/>
    <lineage>
        <taxon>Eukaryota</taxon>
        <taxon>Viridiplantae</taxon>
        <taxon>Streptophyta</taxon>
        <taxon>Embryophyta</taxon>
        <taxon>Tracheophyta</taxon>
        <taxon>Spermatophyta</taxon>
        <taxon>Magnoliopsida</taxon>
        <taxon>eudicotyledons</taxon>
        <taxon>Gunneridae</taxon>
        <taxon>Pentapetalae</taxon>
        <taxon>asterids</taxon>
        <taxon>lamiids</taxon>
        <taxon>Lamiales</taxon>
        <taxon>Oleaceae</taxon>
        <taxon>Oleeae</taxon>
        <taxon>Olea</taxon>
    </lineage>
</organism>
<reference evidence="1 2" key="1">
    <citation type="submission" date="2019-12" db="EMBL/GenBank/DDBJ databases">
        <authorList>
            <person name="Alioto T."/>
            <person name="Alioto T."/>
            <person name="Gomez Garrido J."/>
        </authorList>
    </citation>
    <scope>NUCLEOTIDE SEQUENCE [LARGE SCALE GENOMIC DNA]</scope>
</reference>
<sequence length="101" mass="11752">MHIQTSEWRLAFVFNSSSAYARLPAAKALLRCCSNCLNNTPKPWLRGSQNKHWREDGWVSASAHLFRRFGVVEWVTSIERREASIERREGGDEIGFDIWEK</sequence>
<dbReference type="AlphaFoldDB" id="A0A8S0Q4Z5"/>
<name>A0A8S0Q4Z5_OLEEU</name>